<dbReference type="EMBL" id="JANQDX010000018">
    <property type="protein sequence ID" value="KAL0905665.1"/>
    <property type="molecule type" value="Genomic_DNA"/>
</dbReference>
<evidence type="ECO:0000313" key="2">
    <source>
        <dbReference type="Proteomes" id="UP001552299"/>
    </source>
</evidence>
<comment type="caution">
    <text evidence="1">The sequence shown here is derived from an EMBL/GenBank/DDBJ whole genome shotgun (WGS) entry which is preliminary data.</text>
</comment>
<accession>A0ABD0U1F8</accession>
<dbReference type="Proteomes" id="UP001552299">
    <property type="component" value="Unassembled WGS sequence"/>
</dbReference>
<sequence>MDKLITDSTERSNADKQLVSFKNKDGFLELQQSKDTIFKLSPIEWWIHFGDFLGLLCSSSGYECNWSTYNQVHTKKKNHMTTLKIKMILYEDDSNEGPLSDDSIDDF</sequence>
<keyword evidence="2" id="KW-1185">Reference proteome</keyword>
<evidence type="ECO:0000313" key="1">
    <source>
        <dbReference type="EMBL" id="KAL0905665.1"/>
    </source>
</evidence>
<name>A0ABD0U1F8_DENTH</name>
<gene>
    <name evidence="1" type="ORF">M5K25_024103</name>
</gene>
<dbReference type="InterPro" id="IPR012337">
    <property type="entry name" value="RNaseH-like_sf"/>
</dbReference>
<dbReference type="SUPFAM" id="SSF53098">
    <property type="entry name" value="Ribonuclease H-like"/>
    <property type="match status" value="1"/>
</dbReference>
<protein>
    <submittedName>
        <fullName evidence="1">Uncharacterized protein</fullName>
    </submittedName>
</protein>
<reference evidence="1 2" key="1">
    <citation type="journal article" date="2024" name="Plant Biotechnol. J.">
        <title>Dendrobium thyrsiflorum genome and its molecular insights into genes involved in important horticultural traits.</title>
        <authorList>
            <person name="Chen B."/>
            <person name="Wang J.Y."/>
            <person name="Zheng P.J."/>
            <person name="Li K.L."/>
            <person name="Liang Y.M."/>
            <person name="Chen X.F."/>
            <person name="Zhang C."/>
            <person name="Zhao X."/>
            <person name="He X."/>
            <person name="Zhang G.Q."/>
            <person name="Liu Z.J."/>
            <person name="Xu Q."/>
        </authorList>
    </citation>
    <scope>NUCLEOTIDE SEQUENCE [LARGE SCALE GENOMIC DNA]</scope>
    <source>
        <strain evidence="1">GZMU011</strain>
    </source>
</reference>
<proteinExistence type="predicted"/>
<organism evidence="1 2">
    <name type="scientific">Dendrobium thyrsiflorum</name>
    <name type="common">Pinecone-like raceme dendrobium</name>
    <name type="synonym">Orchid</name>
    <dbReference type="NCBI Taxonomy" id="117978"/>
    <lineage>
        <taxon>Eukaryota</taxon>
        <taxon>Viridiplantae</taxon>
        <taxon>Streptophyta</taxon>
        <taxon>Embryophyta</taxon>
        <taxon>Tracheophyta</taxon>
        <taxon>Spermatophyta</taxon>
        <taxon>Magnoliopsida</taxon>
        <taxon>Liliopsida</taxon>
        <taxon>Asparagales</taxon>
        <taxon>Orchidaceae</taxon>
        <taxon>Epidendroideae</taxon>
        <taxon>Malaxideae</taxon>
        <taxon>Dendrobiinae</taxon>
        <taxon>Dendrobium</taxon>
    </lineage>
</organism>
<dbReference type="AlphaFoldDB" id="A0ABD0U1F8"/>